<accession>A0ABU7INC1</accession>
<gene>
    <name evidence="1" type="ORF">V1H85_17850</name>
</gene>
<name>A0ABU7INC1_9FLAO</name>
<protein>
    <submittedName>
        <fullName evidence="1">Uncharacterized protein</fullName>
    </submittedName>
</protein>
<proteinExistence type="predicted"/>
<comment type="caution">
    <text evidence="1">The sequence shown here is derived from an EMBL/GenBank/DDBJ whole genome shotgun (WGS) entry which is preliminary data.</text>
</comment>
<feature type="non-terminal residue" evidence="1">
    <location>
        <position position="89"/>
    </location>
</feature>
<dbReference type="RefSeq" id="WP_330072540.1">
    <property type="nucleotide sequence ID" value="NZ_JAZDDF010000064.1"/>
</dbReference>
<evidence type="ECO:0000313" key="1">
    <source>
        <dbReference type="EMBL" id="MEE1974321.1"/>
    </source>
</evidence>
<feature type="non-terminal residue" evidence="1">
    <location>
        <position position="1"/>
    </location>
</feature>
<dbReference type="SUPFAM" id="SSF63829">
    <property type="entry name" value="Calcium-dependent phosphotriesterase"/>
    <property type="match status" value="1"/>
</dbReference>
<keyword evidence="2" id="KW-1185">Reference proteome</keyword>
<evidence type="ECO:0000313" key="2">
    <source>
        <dbReference type="Proteomes" id="UP001343698"/>
    </source>
</evidence>
<dbReference type="Proteomes" id="UP001343698">
    <property type="component" value="Unassembled WGS sequence"/>
</dbReference>
<dbReference type="EMBL" id="JAZDDF010000064">
    <property type="protein sequence ID" value="MEE1974321.1"/>
    <property type="molecule type" value="Genomic_DNA"/>
</dbReference>
<sequence length="89" mass="9883">TNLNIWDINELHNTHGGDLAFATDGTLFLCSFSGLYSLDLNENNEYDSVRISADNLPFYPTSMTFDSNQDLRLANNASSSDLIIMDTVT</sequence>
<reference evidence="1 2" key="1">
    <citation type="submission" date="2024-01" db="EMBL/GenBank/DDBJ databases">
        <title>Maribacter spp. originated from different algae showed divergent polysaccharides utilization ability.</title>
        <authorList>
            <person name="Wang H."/>
            <person name="Wu Y."/>
        </authorList>
    </citation>
    <scope>NUCLEOTIDE SEQUENCE [LARGE SCALE GENOMIC DNA]</scope>
    <source>
        <strain evidence="1 2">KPT27_14</strain>
    </source>
</reference>
<organism evidence="1 2">
    <name type="scientific">Maribacter flavus</name>
    <dbReference type="NCBI Taxonomy" id="1658664"/>
    <lineage>
        <taxon>Bacteria</taxon>
        <taxon>Pseudomonadati</taxon>
        <taxon>Bacteroidota</taxon>
        <taxon>Flavobacteriia</taxon>
        <taxon>Flavobacteriales</taxon>
        <taxon>Flavobacteriaceae</taxon>
        <taxon>Maribacter</taxon>
    </lineage>
</organism>